<evidence type="ECO:0000256" key="2">
    <source>
        <dbReference type="ARBA" id="ARBA00005528"/>
    </source>
</evidence>
<dbReference type="RefSeq" id="WP_158067266.1">
    <property type="nucleotide sequence ID" value="NZ_CP042829.1"/>
</dbReference>
<organism evidence="15 16">
    <name type="scientific">Tepidiforma bonchosmolovskayae</name>
    <dbReference type="NCBI Taxonomy" id="2601677"/>
    <lineage>
        <taxon>Bacteria</taxon>
        <taxon>Bacillati</taxon>
        <taxon>Chloroflexota</taxon>
        <taxon>Tepidiformia</taxon>
        <taxon>Tepidiformales</taxon>
        <taxon>Tepidiformaceae</taxon>
        <taxon>Tepidiforma</taxon>
    </lineage>
</organism>
<evidence type="ECO:0000256" key="9">
    <source>
        <dbReference type="ARBA" id="ARBA00022691"/>
    </source>
</evidence>
<evidence type="ECO:0000256" key="3">
    <source>
        <dbReference type="ARBA" id="ARBA00012328"/>
    </source>
</evidence>
<comment type="similarity">
    <text evidence="2 12">Belongs to the RNA methyltransferase RsmE family.</text>
</comment>
<dbReference type="PIRSF" id="PIRSF015601">
    <property type="entry name" value="MTase_slr0722"/>
    <property type="match status" value="1"/>
</dbReference>
<dbReference type="InterPro" id="IPR006700">
    <property type="entry name" value="RsmE"/>
</dbReference>
<dbReference type="Pfam" id="PF20260">
    <property type="entry name" value="PUA_4"/>
    <property type="match status" value="1"/>
</dbReference>
<evidence type="ECO:0000256" key="12">
    <source>
        <dbReference type="PIRNR" id="PIRNR015601"/>
    </source>
</evidence>
<feature type="domain" description="Ribosomal RNA small subunit methyltransferase E methyltransferase" evidence="13">
    <location>
        <begin position="80"/>
        <end position="231"/>
    </location>
</feature>
<evidence type="ECO:0000256" key="4">
    <source>
        <dbReference type="ARBA" id="ARBA00013673"/>
    </source>
</evidence>
<feature type="domain" description="Ribosomal RNA small subunit methyltransferase E PUA-like" evidence="14">
    <location>
        <begin position="21"/>
        <end position="66"/>
    </location>
</feature>
<keyword evidence="9 12" id="KW-0949">S-adenosyl-L-methionine</keyword>
<accession>A0ABX6C3P5</accession>
<evidence type="ECO:0000256" key="11">
    <source>
        <dbReference type="ARBA" id="ARBA00047944"/>
    </source>
</evidence>
<proteinExistence type="inferred from homology"/>
<keyword evidence="8 12" id="KW-0808">Transferase</keyword>
<dbReference type="InterPro" id="IPR029026">
    <property type="entry name" value="tRNA_m1G_MTases_N"/>
</dbReference>
<sequence length="239" mass="25528">MGHVPRLFVRGKLGPGRLLLEGEAANRLAAVLRVRPGEEVRLFAGEGREWQAEVRETARGRVAVEVLGVVRQEPPPEPVVEAWVPLIRAQRFEWAVEKCTEAGADIIRPVATAFGQRGEAPSDGRRERWERIAVEASEQCGRLYVPVIEPAAGLDGLLGAFRGTLVALDRDGLRLAALGPLLPGRGRLAVVCGPEGGFSPGELALLRAKGALFARAGPYVLRAETAAVAGVVLVRSLAC</sequence>
<evidence type="ECO:0000313" key="16">
    <source>
        <dbReference type="Proteomes" id="UP000326331"/>
    </source>
</evidence>
<dbReference type="PANTHER" id="PTHR30027">
    <property type="entry name" value="RIBOSOMAL RNA SMALL SUBUNIT METHYLTRANSFERASE E"/>
    <property type="match status" value="1"/>
</dbReference>
<dbReference type="SUPFAM" id="SSF88697">
    <property type="entry name" value="PUA domain-like"/>
    <property type="match status" value="1"/>
</dbReference>
<dbReference type="InterPro" id="IPR046887">
    <property type="entry name" value="RsmE_PUA-like"/>
</dbReference>
<dbReference type="Pfam" id="PF04452">
    <property type="entry name" value="Methyltrans_RNA"/>
    <property type="match status" value="1"/>
</dbReference>
<evidence type="ECO:0000259" key="13">
    <source>
        <dbReference type="Pfam" id="PF04452"/>
    </source>
</evidence>
<dbReference type="InterPro" id="IPR046886">
    <property type="entry name" value="RsmE_MTase_dom"/>
</dbReference>
<evidence type="ECO:0000259" key="14">
    <source>
        <dbReference type="Pfam" id="PF20260"/>
    </source>
</evidence>
<dbReference type="Gene3D" id="3.40.1280.10">
    <property type="match status" value="1"/>
</dbReference>
<protein>
    <recommendedName>
        <fullName evidence="4 12">Ribosomal RNA small subunit methyltransferase E</fullName>
        <ecNumber evidence="3 12">2.1.1.193</ecNumber>
    </recommendedName>
</protein>
<dbReference type="NCBIfam" id="TIGR00046">
    <property type="entry name" value="RsmE family RNA methyltransferase"/>
    <property type="match status" value="1"/>
</dbReference>
<evidence type="ECO:0000256" key="6">
    <source>
        <dbReference type="ARBA" id="ARBA00022552"/>
    </source>
</evidence>
<keyword evidence="6 12" id="KW-0698">rRNA processing</keyword>
<dbReference type="InterPro" id="IPR015947">
    <property type="entry name" value="PUA-like_sf"/>
</dbReference>
<comment type="function">
    <text evidence="10 12">Specifically methylates the N3 position of the uracil ring of uridine 1498 (m3U1498) in 16S rRNA. Acts on the fully assembled 30S ribosomal subunit.</text>
</comment>
<evidence type="ECO:0000256" key="5">
    <source>
        <dbReference type="ARBA" id="ARBA00022490"/>
    </source>
</evidence>
<dbReference type="EC" id="2.1.1.193" evidence="3 12"/>
<evidence type="ECO:0000256" key="10">
    <source>
        <dbReference type="ARBA" id="ARBA00025699"/>
    </source>
</evidence>
<dbReference type="EMBL" id="CP042829">
    <property type="protein sequence ID" value="QFG03303.1"/>
    <property type="molecule type" value="Genomic_DNA"/>
</dbReference>
<evidence type="ECO:0000256" key="7">
    <source>
        <dbReference type="ARBA" id="ARBA00022603"/>
    </source>
</evidence>
<reference evidence="15 16" key="1">
    <citation type="submission" date="2019-08" db="EMBL/GenBank/DDBJ databases">
        <authorList>
            <person name="Toschakov S.V."/>
        </authorList>
    </citation>
    <scope>NUCLEOTIDE SEQUENCE [LARGE SCALE GENOMIC DNA]</scope>
    <source>
        <strain evidence="15 16">3753O</strain>
    </source>
</reference>
<evidence type="ECO:0000256" key="8">
    <source>
        <dbReference type="ARBA" id="ARBA00022679"/>
    </source>
</evidence>
<gene>
    <name evidence="15" type="ORF">Tbon_08345</name>
</gene>
<evidence type="ECO:0000313" key="15">
    <source>
        <dbReference type="EMBL" id="QFG03303.1"/>
    </source>
</evidence>
<dbReference type="SUPFAM" id="SSF75217">
    <property type="entry name" value="alpha/beta knot"/>
    <property type="match status" value="1"/>
</dbReference>
<comment type="catalytic activity">
    <reaction evidence="11 12">
        <text>uridine(1498) in 16S rRNA + S-adenosyl-L-methionine = N(3)-methyluridine(1498) in 16S rRNA + S-adenosyl-L-homocysteine + H(+)</text>
        <dbReference type="Rhea" id="RHEA:42920"/>
        <dbReference type="Rhea" id="RHEA-COMP:10283"/>
        <dbReference type="Rhea" id="RHEA-COMP:10284"/>
        <dbReference type="ChEBI" id="CHEBI:15378"/>
        <dbReference type="ChEBI" id="CHEBI:57856"/>
        <dbReference type="ChEBI" id="CHEBI:59789"/>
        <dbReference type="ChEBI" id="CHEBI:65315"/>
        <dbReference type="ChEBI" id="CHEBI:74502"/>
        <dbReference type="EC" id="2.1.1.193"/>
    </reaction>
</comment>
<keyword evidence="16" id="KW-1185">Reference proteome</keyword>
<keyword evidence="5 12" id="KW-0963">Cytoplasm</keyword>
<comment type="subcellular location">
    <subcellularLocation>
        <location evidence="1 12">Cytoplasm</location>
    </subcellularLocation>
</comment>
<evidence type="ECO:0000256" key="1">
    <source>
        <dbReference type="ARBA" id="ARBA00004496"/>
    </source>
</evidence>
<dbReference type="Proteomes" id="UP000326331">
    <property type="component" value="Chromosome"/>
</dbReference>
<dbReference type="PANTHER" id="PTHR30027:SF3">
    <property type="entry name" value="16S RRNA (URACIL(1498)-N(3))-METHYLTRANSFERASE"/>
    <property type="match status" value="1"/>
</dbReference>
<dbReference type="InterPro" id="IPR029028">
    <property type="entry name" value="Alpha/beta_knot_MTases"/>
</dbReference>
<reference evidence="15 16" key="2">
    <citation type="submission" date="2019-10" db="EMBL/GenBank/DDBJ databases">
        <title>Thermopilla bonchosmolovskayae gen. nov., sp. nov., a moderately thermophilic Chloroflexi bacterium from a Chukotka hot spring (Arctic, Russia), representing a novel classis Thermopillaia, which include previously uncultivated lineage OLB14.</title>
        <authorList>
            <person name="Kochetkova T.V."/>
            <person name="Zayulina K.S."/>
            <person name="Zhigarkov V.S."/>
            <person name="Minaev N.V."/>
            <person name="Novikov A."/>
            <person name="Toshchakov S.V."/>
            <person name="Elcheninov A.G."/>
            <person name="Kublanov I.V."/>
        </authorList>
    </citation>
    <scope>NUCLEOTIDE SEQUENCE [LARGE SCALE GENOMIC DNA]</scope>
    <source>
        <strain evidence="15 16">3753O</strain>
    </source>
</reference>
<name>A0ABX6C3P5_9CHLR</name>
<dbReference type="CDD" id="cd18084">
    <property type="entry name" value="RsmE-like"/>
    <property type="match status" value="1"/>
</dbReference>
<keyword evidence="7 12" id="KW-0489">Methyltransferase</keyword>